<dbReference type="Proteomes" id="UP000559885">
    <property type="component" value="Unassembled WGS sequence"/>
</dbReference>
<dbReference type="Pfam" id="PF25087">
    <property type="entry name" value="GMPPB_C"/>
    <property type="match status" value="1"/>
</dbReference>
<evidence type="ECO:0000259" key="4">
    <source>
        <dbReference type="Pfam" id="PF17836"/>
    </source>
</evidence>
<dbReference type="AlphaFoldDB" id="A0A841ZT32"/>
<dbReference type="CDD" id="cd03360">
    <property type="entry name" value="LbH_AT_putative"/>
    <property type="match status" value="1"/>
</dbReference>
<comment type="caution">
    <text evidence="6">The sequence shown here is derived from an EMBL/GenBank/DDBJ whole genome shotgun (WGS) entry which is preliminary data.</text>
</comment>
<dbReference type="PANTHER" id="PTHR43300:SF7">
    <property type="entry name" value="UDP-N-ACETYLBACILLOSAMINE N-ACETYLTRANSFERASE"/>
    <property type="match status" value="1"/>
</dbReference>
<feature type="domain" description="PglD N-terminal" evidence="4">
    <location>
        <begin position="14"/>
        <end position="92"/>
    </location>
</feature>
<keyword evidence="1 6" id="KW-0808">Transferase</keyword>
<dbReference type="GO" id="GO:0016740">
    <property type="term" value="F:transferase activity"/>
    <property type="evidence" value="ECO:0007669"/>
    <property type="project" value="UniProtKB-KW"/>
</dbReference>
<dbReference type="InterPro" id="IPR050179">
    <property type="entry name" value="Trans_hexapeptide_repeat"/>
</dbReference>
<dbReference type="PROSITE" id="PS00101">
    <property type="entry name" value="HEXAPEP_TRANSFERASES"/>
    <property type="match status" value="1"/>
</dbReference>
<dbReference type="Gene3D" id="2.160.10.10">
    <property type="entry name" value="Hexapeptide repeat proteins"/>
    <property type="match status" value="1"/>
</dbReference>
<reference evidence="6 7" key="1">
    <citation type="submission" date="2020-03" db="EMBL/GenBank/DDBJ databases">
        <title>Soil Listeria distribution.</title>
        <authorList>
            <person name="Liao J."/>
            <person name="Wiedmann M."/>
        </authorList>
    </citation>
    <scope>NUCLEOTIDE SEQUENCE [LARGE SCALE GENOMIC DNA]</scope>
    <source>
        <strain evidence="6 7">FSL L7-1507</strain>
    </source>
</reference>
<dbReference type="EMBL" id="JAARRM010000003">
    <property type="protein sequence ID" value="MBC1521751.1"/>
    <property type="molecule type" value="Genomic_DNA"/>
</dbReference>
<feature type="domain" description="Mannose-1-phosphate guanyltransferase C-terminal" evidence="5">
    <location>
        <begin position="102"/>
        <end position="176"/>
    </location>
</feature>
<keyword evidence="2" id="KW-0677">Repeat</keyword>
<name>A0A841ZT32_9LIST</name>
<sequence>MKPLQQNDSKDKKNLVIIGCGSQGRMLKNMIEQYDLGYRFLGFLDDQIEFPSKKGETFEAPLEYSEFLLQEEIYFVLAIGKVEDRFQIVRRLPAIPLERYATIIHPHAYVDQTAEIGAGTYISANAAIMHGVKVGHHTSVLTGSIIEYESQIGSFVNISPNATLCGNVNVNDVSFIGAGSSIIQGLTVGKRSLVGAGATVIHDIAPDSLAIGTPAVAKSRKKELDLFNAYNI</sequence>
<dbReference type="InterPro" id="IPR020019">
    <property type="entry name" value="AcTrfase_PglD-like"/>
</dbReference>
<dbReference type="RefSeq" id="WP_185373885.1">
    <property type="nucleotide sequence ID" value="NZ_JAARRM010000003.1"/>
</dbReference>
<dbReference type="InterPro" id="IPR056729">
    <property type="entry name" value="GMPPB_C"/>
</dbReference>
<proteinExistence type="predicted"/>
<dbReference type="InterPro" id="IPR018357">
    <property type="entry name" value="Hexapep_transf_CS"/>
</dbReference>
<evidence type="ECO:0000256" key="2">
    <source>
        <dbReference type="ARBA" id="ARBA00022737"/>
    </source>
</evidence>
<dbReference type="InterPro" id="IPR041561">
    <property type="entry name" value="PglD_N"/>
</dbReference>
<feature type="binding site" evidence="3">
    <location>
        <position position="80"/>
    </location>
    <ligand>
        <name>substrate</name>
    </ligand>
</feature>
<dbReference type="InterPro" id="IPR011004">
    <property type="entry name" value="Trimer_LpxA-like_sf"/>
</dbReference>
<evidence type="ECO:0000256" key="1">
    <source>
        <dbReference type="ARBA" id="ARBA00022679"/>
    </source>
</evidence>
<dbReference type="Pfam" id="PF17836">
    <property type="entry name" value="PglD_N"/>
    <property type="match status" value="1"/>
</dbReference>
<evidence type="ECO:0000259" key="5">
    <source>
        <dbReference type="Pfam" id="PF25087"/>
    </source>
</evidence>
<dbReference type="NCBIfam" id="TIGR03570">
    <property type="entry name" value="NeuD_NnaD"/>
    <property type="match status" value="1"/>
</dbReference>
<protein>
    <submittedName>
        <fullName evidence="6">Acetyltransferase</fullName>
    </submittedName>
</protein>
<gene>
    <name evidence="6" type="ORF">HB912_08835</name>
</gene>
<dbReference type="Gene3D" id="3.40.50.20">
    <property type="match status" value="1"/>
</dbReference>
<organism evidence="6 7">
    <name type="scientific">Listeria aquatica</name>
    <dbReference type="NCBI Taxonomy" id="1494960"/>
    <lineage>
        <taxon>Bacteria</taxon>
        <taxon>Bacillati</taxon>
        <taxon>Bacillota</taxon>
        <taxon>Bacilli</taxon>
        <taxon>Bacillales</taxon>
        <taxon>Listeriaceae</taxon>
        <taxon>Listeria</taxon>
    </lineage>
</organism>
<evidence type="ECO:0000256" key="3">
    <source>
        <dbReference type="PIRSR" id="PIRSR620019-2"/>
    </source>
</evidence>
<dbReference type="PANTHER" id="PTHR43300">
    <property type="entry name" value="ACETYLTRANSFERASE"/>
    <property type="match status" value="1"/>
</dbReference>
<evidence type="ECO:0000313" key="6">
    <source>
        <dbReference type="EMBL" id="MBC1521751.1"/>
    </source>
</evidence>
<evidence type="ECO:0000313" key="7">
    <source>
        <dbReference type="Proteomes" id="UP000559885"/>
    </source>
</evidence>
<accession>A0A841ZT32</accession>
<dbReference type="SUPFAM" id="SSF51161">
    <property type="entry name" value="Trimeric LpxA-like enzymes"/>
    <property type="match status" value="1"/>
</dbReference>